<dbReference type="EMBL" id="CP002351">
    <property type="protein sequence ID" value="AEH51769.1"/>
    <property type="molecule type" value="Genomic_DNA"/>
</dbReference>
<evidence type="ECO:0000256" key="6">
    <source>
        <dbReference type="ARBA" id="ARBA00012180"/>
    </source>
</evidence>
<feature type="domain" description="RNase H type-2" evidence="17">
    <location>
        <begin position="17"/>
        <end position="201"/>
    </location>
</feature>
<evidence type="ECO:0000313" key="18">
    <source>
        <dbReference type="EMBL" id="AEH51769.1"/>
    </source>
</evidence>
<keyword evidence="11 14" id="KW-0255">Endonuclease</keyword>
<dbReference type="NCBIfam" id="NF000595">
    <property type="entry name" value="PRK00015.1-3"/>
    <property type="match status" value="1"/>
</dbReference>
<name>F7YVU7_9THEM</name>
<keyword evidence="12 14" id="KW-0378">Hydrolase</keyword>
<dbReference type="SUPFAM" id="SSF53098">
    <property type="entry name" value="Ribonuclease H-like"/>
    <property type="match status" value="1"/>
</dbReference>
<dbReference type="PROSITE" id="PS51975">
    <property type="entry name" value="RNASE_H_2"/>
    <property type="match status" value="1"/>
</dbReference>
<dbReference type="GO" id="GO:0032299">
    <property type="term" value="C:ribonuclease H2 complex"/>
    <property type="evidence" value="ECO:0007669"/>
    <property type="project" value="TreeGrafter"/>
</dbReference>
<comment type="subcellular location">
    <subcellularLocation>
        <location evidence="4 14">Cytoplasm</location>
    </subcellularLocation>
</comment>
<dbReference type="GO" id="GO:0030145">
    <property type="term" value="F:manganese ion binding"/>
    <property type="evidence" value="ECO:0007669"/>
    <property type="project" value="UniProtKB-UniRule"/>
</dbReference>
<dbReference type="InterPro" id="IPR012337">
    <property type="entry name" value="RNaseH-like_sf"/>
</dbReference>
<sequence length="223" mass="24747">MKNELFLFDEFYKKHFGQIIGVDEAGRGCIAGPVVAAAVVLEKEVEVFDSKQLTPSERERIFEEIKKVAKIGIGLATAEEIDIYNILNATKIAMNRALKALNQPNLFVLVDGKGLNLVQQGVCIVKGDAKSAAVAAASIVAKVVRDRIMKGFDKVYPQYLFAQHKGYPTQDHLKALAEYGATVFHRLTFSPVLPYVNEKILSKISKERALSVVKIMQKKLKIK</sequence>
<evidence type="ECO:0000256" key="10">
    <source>
        <dbReference type="ARBA" id="ARBA00022723"/>
    </source>
</evidence>
<dbReference type="Proteomes" id="UP000006804">
    <property type="component" value="Chromosome"/>
</dbReference>
<dbReference type="eggNOG" id="COG0164">
    <property type="taxonomic scope" value="Bacteria"/>
</dbReference>
<dbReference type="HAMAP" id="MF_00052_B">
    <property type="entry name" value="RNase_HII_B"/>
    <property type="match status" value="1"/>
</dbReference>
<feature type="binding site" evidence="14 15">
    <location>
        <position position="23"/>
    </location>
    <ligand>
        <name>a divalent metal cation</name>
        <dbReference type="ChEBI" id="CHEBI:60240"/>
    </ligand>
</feature>
<evidence type="ECO:0000256" key="12">
    <source>
        <dbReference type="ARBA" id="ARBA00022801"/>
    </source>
</evidence>
<proteinExistence type="inferred from homology"/>
<evidence type="ECO:0000256" key="7">
    <source>
        <dbReference type="ARBA" id="ARBA00019179"/>
    </source>
</evidence>
<feature type="binding site" evidence="14 15">
    <location>
        <position position="111"/>
    </location>
    <ligand>
        <name>a divalent metal cation</name>
        <dbReference type="ChEBI" id="CHEBI:60240"/>
    </ligand>
</feature>
<dbReference type="PANTHER" id="PTHR10954:SF18">
    <property type="entry name" value="RIBONUCLEASE HII"/>
    <property type="match status" value="1"/>
</dbReference>
<dbReference type="RefSeq" id="WP_013932977.1">
    <property type="nucleotide sequence ID" value="NC_015707.1"/>
</dbReference>
<evidence type="ECO:0000256" key="5">
    <source>
        <dbReference type="ARBA" id="ARBA00007383"/>
    </source>
</evidence>
<comment type="similarity">
    <text evidence="5 14 16">Belongs to the RNase HII family.</text>
</comment>
<dbReference type="InterPro" id="IPR022898">
    <property type="entry name" value="RNase_HII"/>
</dbReference>
<dbReference type="AlphaFoldDB" id="F7YVU7"/>
<evidence type="ECO:0000256" key="14">
    <source>
        <dbReference type="HAMAP-Rule" id="MF_00052"/>
    </source>
</evidence>
<dbReference type="InterPro" id="IPR036397">
    <property type="entry name" value="RNaseH_sf"/>
</dbReference>
<keyword evidence="8 14" id="KW-0963">Cytoplasm</keyword>
<dbReference type="InterPro" id="IPR001352">
    <property type="entry name" value="RNase_HII/HIII"/>
</dbReference>
<evidence type="ECO:0000256" key="9">
    <source>
        <dbReference type="ARBA" id="ARBA00022722"/>
    </source>
</evidence>
<dbReference type="Gene3D" id="3.30.420.10">
    <property type="entry name" value="Ribonuclease H-like superfamily/Ribonuclease H"/>
    <property type="match status" value="1"/>
</dbReference>
<evidence type="ECO:0000313" key="19">
    <source>
        <dbReference type="Proteomes" id="UP000006804"/>
    </source>
</evidence>
<comment type="function">
    <text evidence="3 14 16">Endonuclease that specifically degrades the RNA of RNA-DNA hybrids.</text>
</comment>
<keyword evidence="13 14" id="KW-0464">Manganese</keyword>
<comment type="cofactor">
    <cofactor evidence="2">
        <name>Mg(2+)</name>
        <dbReference type="ChEBI" id="CHEBI:18420"/>
    </cofactor>
</comment>
<evidence type="ECO:0000256" key="1">
    <source>
        <dbReference type="ARBA" id="ARBA00000077"/>
    </source>
</evidence>
<evidence type="ECO:0000256" key="13">
    <source>
        <dbReference type="ARBA" id="ARBA00023211"/>
    </source>
</evidence>
<dbReference type="GO" id="GO:0043137">
    <property type="term" value="P:DNA replication, removal of RNA primer"/>
    <property type="evidence" value="ECO:0007669"/>
    <property type="project" value="TreeGrafter"/>
</dbReference>
<dbReference type="HOGENOM" id="CLU_036532_3_2_0"/>
<evidence type="ECO:0000256" key="15">
    <source>
        <dbReference type="PROSITE-ProRule" id="PRU01319"/>
    </source>
</evidence>
<dbReference type="GO" id="GO:0003723">
    <property type="term" value="F:RNA binding"/>
    <property type="evidence" value="ECO:0007669"/>
    <property type="project" value="UniProtKB-UniRule"/>
</dbReference>
<keyword evidence="9 14" id="KW-0540">Nuclease</keyword>
<dbReference type="GO" id="GO:0006298">
    <property type="term" value="P:mismatch repair"/>
    <property type="evidence" value="ECO:0007669"/>
    <property type="project" value="TreeGrafter"/>
</dbReference>
<evidence type="ECO:0000256" key="2">
    <source>
        <dbReference type="ARBA" id="ARBA00001946"/>
    </source>
</evidence>
<protein>
    <recommendedName>
        <fullName evidence="7 14">Ribonuclease HII</fullName>
        <shortName evidence="14">RNase HII</shortName>
        <ecNumber evidence="6 14">3.1.26.4</ecNumber>
    </recommendedName>
</protein>
<dbReference type="KEGG" id="tta:Theth_1725"/>
<evidence type="ECO:0000256" key="8">
    <source>
        <dbReference type="ARBA" id="ARBA00022490"/>
    </source>
</evidence>
<organism evidence="18 19">
    <name type="scientific">Pseudothermotoga thermarum DSM 5069</name>
    <dbReference type="NCBI Taxonomy" id="688269"/>
    <lineage>
        <taxon>Bacteria</taxon>
        <taxon>Thermotogati</taxon>
        <taxon>Thermotogota</taxon>
        <taxon>Thermotogae</taxon>
        <taxon>Thermotogales</taxon>
        <taxon>Thermotogaceae</taxon>
        <taxon>Pseudothermotoga</taxon>
    </lineage>
</organism>
<dbReference type="GO" id="GO:0004523">
    <property type="term" value="F:RNA-DNA hybrid ribonuclease activity"/>
    <property type="evidence" value="ECO:0007669"/>
    <property type="project" value="UniProtKB-UniRule"/>
</dbReference>
<comment type="cofactor">
    <cofactor evidence="14 15">
        <name>Mn(2+)</name>
        <dbReference type="ChEBI" id="CHEBI:29035"/>
    </cofactor>
    <cofactor evidence="14 15">
        <name>Mg(2+)</name>
        <dbReference type="ChEBI" id="CHEBI:18420"/>
    </cofactor>
    <text evidence="14 15">Manganese or magnesium. Binds 1 divalent metal ion per monomer in the absence of substrate. May bind a second metal ion after substrate binding.</text>
</comment>
<dbReference type="Pfam" id="PF01351">
    <property type="entry name" value="RNase_HII"/>
    <property type="match status" value="1"/>
</dbReference>
<evidence type="ECO:0000259" key="17">
    <source>
        <dbReference type="PROSITE" id="PS51975"/>
    </source>
</evidence>
<dbReference type="InterPro" id="IPR024567">
    <property type="entry name" value="RNase_HII/HIII_dom"/>
</dbReference>
<comment type="catalytic activity">
    <reaction evidence="1 14 15 16">
        <text>Endonucleolytic cleavage to 5'-phosphomonoester.</text>
        <dbReference type="EC" id="3.1.26.4"/>
    </reaction>
</comment>
<accession>F7YVU7</accession>
<evidence type="ECO:0000256" key="11">
    <source>
        <dbReference type="ARBA" id="ARBA00022759"/>
    </source>
</evidence>
<dbReference type="OrthoDB" id="9803420at2"/>
<keyword evidence="10 14" id="KW-0479">Metal-binding</keyword>
<keyword evidence="19" id="KW-1185">Reference proteome</keyword>
<evidence type="ECO:0000256" key="3">
    <source>
        <dbReference type="ARBA" id="ARBA00004065"/>
    </source>
</evidence>
<dbReference type="PATRIC" id="fig|688269.3.peg.1775"/>
<dbReference type="EC" id="3.1.26.4" evidence="6 14"/>
<dbReference type="STRING" id="688269.Theth_1725"/>
<feature type="binding site" evidence="14 15">
    <location>
        <position position="24"/>
    </location>
    <ligand>
        <name>a divalent metal cation</name>
        <dbReference type="ChEBI" id="CHEBI:60240"/>
    </ligand>
</feature>
<reference evidence="18 19" key="1">
    <citation type="submission" date="2010-11" db="EMBL/GenBank/DDBJ databases">
        <title>The complete genome of Thermotoga thermarum DSM 5069.</title>
        <authorList>
            <consortium name="US DOE Joint Genome Institute (JGI-PGF)"/>
            <person name="Lucas S."/>
            <person name="Copeland A."/>
            <person name="Lapidus A."/>
            <person name="Bruce D."/>
            <person name="Goodwin L."/>
            <person name="Pitluck S."/>
            <person name="Kyrpides N."/>
            <person name="Mavromatis K."/>
            <person name="Ivanova N."/>
            <person name="Zeytun A."/>
            <person name="Brettin T."/>
            <person name="Detter J.C."/>
            <person name="Tapia R."/>
            <person name="Han C."/>
            <person name="Land M."/>
            <person name="Hauser L."/>
            <person name="Markowitz V."/>
            <person name="Cheng J.-F."/>
            <person name="Hugenholtz P."/>
            <person name="Woyke T."/>
            <person name="Wu D."/>
            <person name="Spring S."/>
            <person name="Schroeder M."/>
            <person name="Brambilla E."/>
            <person name="Klenk H.-P."/>
            <person name="Eisen J.A."/>
        </authorList>
    </citation>
    <scope>NUCLEOTIDE SEQUENCE [LARGE SCALE GENOMIC DNA]</scope>
    <source>
        <strain evidence="18 19">DSM 5069</strain>
    </source>
</reference>
<dbReference type="GO" id="GO:0005737">
    <property type="term" value="C:cytoplasm"/>
    <property type="evidence" value="ECO:0007669"/>
    <property type="project" value="UniProtKB-SubCell"/>
</dbReference>
<dbReference type="PANTHER" id="PTHR10954">
    <property type="entry name" value="RIBONUCLEASE H2 SUBUNIT A"/>
    <property type="match status" value="1"/>
</dbReference>
<dbReference type="CDD" id="cd07182">
    <property type="entry name" value="RNase_HII_bacteria_HII_like"/>
    <property type="match status" value="1"/>
</dbReference>
<evidence type="ECO:0000256" key="16">
    <source>
        <dbReference type="RuleBase" id="RU003515"/>
    </source>
</evidence>
<evidence type="ECO:0000256" key="4">
    <source>
        <dbReference type="ARBA" id="ARBA00004496"/>
    </source>
</evidence>
<gene>
    <name evidence="14" type="primary">rnhB</name>
    <name evidence="18" type="ORF">Theth_1725</name>
</gene>